<protein>
    <submittedName>
        <fullName evidence="1">Uncharacterized protein</fullName>
    </submittedName>
</protein>
<name>A0A7I7Y486_9MYCO</name>
<accession>A0A7I7Y486</accession>
<proteinExistence type="predicted"/>
<dbReference type="EMBL" id="AP022612">
    <property type="protein sequence ID" value="BBZ36439.1"/>
    <property type="molecule type" value="Genomic_DNA"/>
</dbReference>
<dbReference type="AlphaFoldDB" id="A0A7I7Y486"/>
<dbReference type="Proteomes" id="UP000466931">
    <property type="component" value="Chromosome"/>
</dbReference>
<sequence>MQVSSFTTATVCTATGFNITPSSVRSIFRVAQTRYGPINPPARLPTEDPKDWSR</sequence>
<organism evidence="1 2">
    <name type="scientific">Mycolicibacterium confluentis</name>
    <dbReference type="NCBI Taxonomy" id="28047"/>
    <lineage>
        <taxon>Bacteria</taxon>
        <taxon>Bacillati</taxon>
        <taxon>Actinomycetota</taxon>
        <taxon>Actinomycetes</taxon>
        <taxon>Mycobacteriales</taxon>
        <taxon>Mycobacteriaceae</taxon>
        <taxon>Mycolicibacterium</taxon>
    </lineage>
</organism>
<reference evidence="1" key="1">
    <citation type="journal article" date="2019" name="Emerg. Microbes Infect.">
        <title>Comprehensive subspecies identification of 175 nontuberculous mycobacteria species based on 7547 genomic profiles.</title>
        <authorList>
            <person name="Matsumoto Y."/>
            <person name="Kinjo T."/>
            <person name="Motooka D."/>
            <person name="Nabeya D."/>
            <person name="Jung N."/>
            <person name="Uechi K."/>
            <person name="Horii T."/>
            <person name="Iida T."/>
            <person name="Fujita J."/>
            <person name="Nakamura S."/>
        </authorList>
    </citation>
    <scope>NUCLEOTIDE SEQUENCE [LARGE SCALE GENOMIC DNA]</scope>
    <source>
        <strain evidence="1">JCM 13671</strain>
    </source>
</reference>
<evidence type="ECO:0000313" key="2">
    <source>
        <dbReference type="Proteomes" id="UP000466931"/>
    </source>
</evidence>
<gene>
    <name evidence="1" type="ORF">MCNF_50440</name>
</gene>
<keyword evidence="2" id="KW-1185">Reference proteome</keyword>
<evidence type="ECO:0000313" key="1">
    <source>
        <dbReference type="EMBL" id="BBZ36439.1"/>
    </source>
</evidence>
<reference evidence="1" key="2">
    <citation type="submission" date="2020-02" db="EMBL/GenBank/DDBJ databases">
        <authorList>
            <person name="Matsumoto Y."/>
            <person name="Motooka D."/>
            <person name="Nakamura S."/>
        </authorList>
    </citation>
    <scope>NUCLEOTIDE SEQUENCE</scope>
    <source>
        <strain evidence="1">JCM 13671</strain>
    </source>
</reference>